<keyword evidence="6 14" id="KW-0964">Secreted</keyword>
<dbReference type="GO" id="GO:0061630">
    <property type="term" value="F:ubiquitin protein ligase activity"/>
    <property type="evidence" value="ECO:0007669"/>
    <property type="project" value="UniProtKB-EC"/>
</dbReference>
<evidence type="ECO:0000313" key="18">
    <source>
        <dbReference type="EMBL" id="VVM79562.1"/>
    </source>
</evidence>
<comment type="PTM">
    <text evidence="14">Ubiquitinated in the presence of host E1 ubiquitin-activating enzyme, E2 ubiquitin-conjugating enzyme and ubiquitin.</text>
</comment>
<evidence type="ECO:0000256" key="10">
    <source>
        <dbReference type="ARBA" id="ARBA00022786"/>
    </source>
</evidence>
<evidence type="ECO:0000256" key="2">
    <source>
        <dbReference type="ARBA" id="ARBA00004192"/>
    </source>
</evidence>
<keyword evidence="7" id="KW-0433">Leucine-rich repeat</keyword>
<comment type="similarity">
    <text evidence="4 14">Belongs to the LRR-containing bacterial E3 ligase family.</text>
</comment>
<keyword evidence="8 14" id="KW-0808">Transferase</keyword>
<evidence type="ECO:0000256" key="11">
    <source>
        <dbReference type="ARBA" id="ARBA00022843"/>
    </source>
</evidence>
<evidence type="ECO:0000256" key="4">
    <source>
        <dbReference type="ARBA" id="ARBA00009868"/>
    </source>
</evidence>
<evidence type="ECO:0000256" key="1">
    <source>
        <dbReference type="ARBA" id="ARBA00000900"/>
    </source>
</evidence>
<evidence type="ECO:0000256" key="15">
    <source>
        <dbReference type="SAM" id="MobiDB-lite"/>
    </source>
</evidence>
<evidence type="ECO:0000256" key="13">
    <source>
        <dbReference type="ARBA" id="ARBA00023200"/>
    </source>
</evidence>
<dbReference type="InterPro" id="IPR051071">
    <property type="entry name" value="LRR-bact_E3_ubiq_ligases"/>
</dbReference>
<evidence type="ECO:0000313" key="17">
    <source>
        <dbReference type="EMBL" id="CAK9888915.1"/>
    </source>
</evidence>
<gene>
    <name evidence="17" type="ORF">PS652_01744</name>
    <name evidence="18" type="ORF">PS652_02216</name>
</gene>
<keyword evidence="11 14" id="KW-0832">Ubl conjugation</keyword>
<reference evidence="18" key="1">
    <citation type="submission" date="2019-09" db="EMBL/GenBank/DDBJ databases">
        <authorList>
            <person name="Chandra G."/>
            <person name="Truman W A."/>
        </authorList>
    </citation>
    <scope>NUCLEOTIDE SEQUENCE [LARGE SCALE GENOMIC DNA]</scope>
    <source>
        <strain evidence="18">PS652</strain>
    </source>
</reference>
<evidence type="ECO:0000313" key="19">
    <source>
        <dbReference type="Proteomes" id="UP000326595"/>
    </source>
</evidence>
<evidence type="ECO:0000256" key="14">
    <source>
        <dbReference type="PROSITE-ProRule" id="PRU01398"/>
    </source>
</evidence>
<organism evidence="18">
    <name type="scientific">Pseudomonas fluorescens</name>
    <dbReference type="NCBI Taxonomy" id="294"/>
    <lineage>
        <taxon>Bacteria</taxon>
        <taxon>Pseudomonadati</taxon>
        <taxon>Pseudomonadota</taxon>
        <taxon>Gammaproteobacteria</taxon>
        <taxon>Pseudomonadales</taxon>
        <taxon>Pseudomonadaceae</taxon>
        <taxon>Pseudomonas</taxon>
    </lineage>
</organism>
<dbReference type="GO" id="GO:0005576">
    <property type="term" value="C:extracellular region"/>
    <property type="evidence" value="ECO:0007669"/>
    <property type="project" value="UniProtKB-SubCell"/>
</dbReference>
<dbReference type="GO" id="GO:0016567">
    <property type="term" value="P:protein ubiquitination"/>
    <property type="evidence" value="ECO:0007669"/>
    <property type="project" value="InterPro"/>
</dbReference>
<comment type="subcellular location">
    <subcellularLocation>
        <location evidence="2">Host cytoplasm</location>
    </subcellularLocation>
    <subcellularLocation>
        <location evidence="3">Secreted</location>
    </subcellularLocation>
</comment>
<dbReference type="Proteomes" id="UP000326595">
    <property type="component" value="Chromosome"/>
</dbReference>
<evidence type="ECO:0000256" key="7">
    <source>
        <dbReference type="ARBA" id="ARBA00022614"/>
    </source>
</evidence>
<dbReference type="InterPro" id="IPR046673">
    <property type="entry name" value="ToxA_N"/>
</dbReference>
<dbReference type="EMBL" id="CABVHG010000011">
    <property type="protein sequence ID" value="VVM79562.1"/>
    <property type="molecule type" value="Genomic_DNA"/>
</dbReference>
<keyword evidence="13 14" id="KW-1035">Host cytoplasm</keyword>
<name>A0A5E6SHD3_PSEFL</name>
<dbReference type="InterPro" id="IPR029487">
    <property type="entry name" value="NEL_dom"/>
</dbReference>
<accession>A0A5E6SHD3</accession>
<dbReference type="RefSeq" id="WP_038994878.1">
    <property type="nucleotide sequence ID" value="NZ_OZ024668.1"/>
</dbReference>
<evidence type="ECO:0000256" key="9">
    <source>
        <dbReference type="ARBA" id="ARBA00022737"/>
    </source>
</evidence>
<dbReference type="Gene3D" id="1.20.58.360">
    <property type="entry name" value="Shigella T3SS effector IpaH defines"/>
    <property type="match status" value="1"/>
</dbReference>
<dbReference type="SMART" id="SM00369">
    <property type="entry name" value="LRR_TYP"/>
    <property type="match status" value="3"/>
</dbReference>
<dbReference type="GO" id="GO:0030430">
    <property type="term" value="C:host cell cytoplasm"/>
    <property type="evidence" value="ECO:0007669"/>
    <property type="project" value="UniProtKB-SubCell"/>
</dbReference>
<dbReference type="PANTHER" id="PTHR47114:SF2">
    <property type="entry name" value="OLIGODENDROCYTE-MYELIN GLYCOPROTEIN"/>
    <property type="match status" value="1"/>
</dbReference>
<protein>
    <recommendedName>
        <fullName evidence="5">RING-type E3 ubiquitin transferase</fullName>
        <ecNumber evidence="5">2.3.2.27</ecNumber>
    </recommendedName>
</protein>
<feature type="compositionally biased region" description="Basic and acidic residues" evidence="15">
    <location>
        <begin position="1522"/>
        <end position="1534"/>
    </location>
</feature>
<keyword evidence="9" id="KW-0677">Repeat</keyword>
<feature type="region of interest" description="Disordered" evidence="15">
    <location>
        <begin position="1494"/>
        <end position="1534"/>
    </location>
</feature>
<feature type="compositionally biased region" description="Basic and acidic residues" evidence="15">
    <location>
        <begin position="1501"/>
        <end position="1510"/>
    </location>
</feature>
<dbReference type="Pfam" id="PF14496">
    <property type="entry name" value="NEL"/>
    <property type="match status" value="1"/>
</dbReference>
<evidence type="ECO:0000256" key="5">
    <source>
        <dbReference type="ARBA" id="ARBA00012483"/>
    </source>
</evidence>
<keyword evidence="10 14" id="KW-0833">Ubl conjugation pathway</keyword>
<evidence type="ECO:0000259" key="16">
    <source>
        <dbReference type="PROSITE" id="PS52053"/>
    </source>
</evidence>
<evidence type="ECO:0000256" key="12">
    <source>
        <dbReference type="ARBA" id="ARBA00023026"/>
    </source>
</evidence>
<dbReference type="InterPro" id="IPR003591">
    <property type="entry name" value="Leu-rich_rpt_typical-subtyp"/>
</dbReference>
<reference evidence="17 19" key="2">
    <citation type="submission" date="2024-03" db="EMBL/GenBank/DDBJ databases">
        <authorList>
            <person name="Alaster D. Moffat"/>
            <person name="Govind Chandra"/>
            <person name="Andrew W. Truman"/>
        </authorList>
    </citation>
    <scope>NUCLEOTIDE SEQUENCE [LARGE SCALE GENOMIC DNA]</scope>
    <source>
        <strain evidence="17">PS652</strain>
    </source>
</reference>
<keyword evidence="12" id="KW-0843">Virulence</keyword>
<feature type="active site" description="Glycyl thioester intermediate" evidence="14">
    <location>
        <position position="1350"/>
    </location>
</feature>
<evidence type="ECO:0000256" key="3">
    <source>
        <dbReference type="ARBA" id="ARBA00004613"/>
    </source>
</evidence>
<feature type="domain" description="NEL" evidence="16">
    <location>
        <begin position="1263"/>
        <end position="1559"/>
    </location>
</feature>
<dbReference type="InterPro" id="IPR032675">
    <property type="entry name" value="LRR_dom_sf"/>
</dbReference>
<dbReference type="Pfam" id="PF20178">
    <property type="entry name" value="ToxA_N"/>
    <property type="match status" value="1"/>
</dbReference>
<sequence>MSAQASFPTSHHQQIAQRLPDWLKACSAEQRQAWQSQSERSLKASEQARQALAGWLNPWDFARPLLAQALRDAGLPVGLSLEHSTLLHIERSARAGSDRPGAVLRTQRRSLLQAALQNFARDERFDAGSQLLDAQGNPLAMPPEQFARLCRGLDLGAGYQHHLNTVFAPPQADHLHVVLFNAQQQALRLHVLQARLEVRISEAEYLAMEAGLALRGDRHFSVSRLSMWNLPLDQVLMFEVQALDADGLRPCLVYLPGDPLGPLQRYASRREWQRAWRRRLQQVDRSQAPLGSAGPVPQRPFQQLLSGLVRVRDRAAFAHELQVRFNRLEWREGTWQPVNSEGASLHLIPSALASSAVLYQTVLERHLHRVREDAEAIAMPTAQVDARLRWQHIEAWLEIGFDLLNVAGLFVPVLGTVLMPVAAGQLLAQVYEGIQDWRAGDYQRAQAHLFGVLENLAQVTLLGVTQHLRVPQLDAHIGFTERFEQVRLNDGRQVLWNNDLSAYRSRIELPEGLQANDQGQYRLGARTYVHMDGELYEQAFDRAQGQWRLVHPERSGAYRPPMQYHGEGGWGYAHESPLLFARNQLLSALGEAASGLDQAERDRALRCSGVAEQVVRRCLVERRPMPSLLTDLLARIRLDRQLSELPERIEQGALLDASLDYSQMLITELPGWPQDAVLQVFKHDDLSGARVEYGHGRMITTRVAVSRSELLQGQLAPRLVAQLDETRLRGLLGGTLPASPAERIKALRQLLADYCRVNRQRLFEALYGRDEPLAHPLSGPLQRDFPGLPRRLALELVDQARQAEREQLQAGRVPLRLAEEARLYLRQVRISRALQGLYDRRGPSADSRQLLQATLPRVPGWSSMPAREPLEQALLGMPAPGVSAQEVESLRAKAIEQALIDPQATAQALGMAPRNGRFTSPLRLADGRVGYPLSGRQAGAIPRSPINLMRRFRALYPSLDEPRARAMLRALGDDELAVAQVLADREQELLTLLQQLAQWANEPWVNTLSEGWAIPAHNTDRHAFVQALEACWRREAPRAFAADGREIGLRLEVDGLRLDTLPTLSADFSHVGALSIRGARLQELSSGFLAAFPNLRWIDLGRNQFRTLPAALENRSSVTRLILQNNRVTWDDDLNTRLRTLSGLKVLDLSNNPLAVPPDVSGLHQLFSLDLSATAIDRWPTGALQLQALEHLNLAGNDLRQVPQAVIAAEPQWQEQVLRINRGTRLNFNPWSAESLNALHDYAEQHHISFGLGMRPAAQAALPAPAGVQPWLRGDAPVISGDATALWQHLRQEPGHEALFRLLDELRSSADYLRAYDYLKSRVWRVLDAAGEHGALRDQLFELAAHDRTCADGASLFFNRLEISVLVHQAELTAAAGDAEFELVSLARNLERLDQVDVLAAQEIAARKRAGRMPDEAQVYLAFRVELAQRLELPAQPRGMRHRPTAGVSATLLDQAAGKVLAREKSSSQMLAALIKREFWVDYLKRKEREQFDQVNAPFHQRQDHLDEKYPSPNPYQPNPVHVDKTLDNAKRRSKAERKLIEALSDGALRKARKRWAAV</sequence>
<evidence type="ECO:0000256" key="8">
    <source>
        <dbReference type="ARBA" id="ARBA00022679"/>
    </source>
</evidence>
<evidence type="ECO:0000256" key="6">
    <source>
        <dbReference type="ARBA" id="ARBA00022525"/>
    </source>
</evidence>
<dbReference type="EMBL" id="OZ024668">
    <property type="protein sequence ID" value="CAK9888915.1"/>
    <property type="molecule type" value="Genomic_DNA"/>
</dbReference>
<dbReference type="SUPFAM" id="SSF52058">
    <property type="entry name" value="L domain-like"/>
    <property type="match status" value="1"/>
</dbReference>
<dbReference type="Gene3D" id="3.80.10.10">
    <property type="entry name" value="Ribonuclease Inhibitor"/>
    <property type="match status" value="1"/>
</dbReference>
<dbReference type="PANTHER" id="PTHR47114">
    <property type="match status" value="1"/>
</dbReference>
<dbReference type="InterPro" id="IPR001611">
    <property type="entry name" value="Leu-rich_rpt"/>
</dbReference>
<dbReference type="PROSITE" id="PS51450">
    <property type="entry name" value="LRR"/>
    <property type="match status" value="1"/>
</dbReference>
<dbReference type="EC" id="2.3.2.27" evidence="5"/>
<comment type="catalytic activity">
    <reaction evidence="1">
        <text>S-ubiquitinyl-[E2 ubiquitin-conjugating enzyme]-L-cysteine + [acceptor protein]-L-lysine = [E2 ubiquitin-conjugating enzyme]-L-cysteine + N(6)-ubiquitinyl-[acceptor protein]-L-lysine.</text>
        <dbReference type="EC" id="2.3.2.27"/>
    </reaction>
</comment>
<dbReference type="PROSITE" id="PS52053">
    <property type="entry name" value="NEL"/>
    <property type="match status" value="1"/>
</dbReference>
<proteinExistence type="inferred from homology"/>